<dbReference type="KEGG" id="gms:SOIL9_53300"/>
<protein>
    <submittedName>
        <fullName evidence="1">Uncharacterized protein</fullName>
    </submittedName>
</protein>
<evidence type="ECO:0000313" key="2">
    <source>
        <dbReference type="Proteomes" id="UP000464178"/>
    </source>
</evidence>
<dbReference type="EMBL" id="LR593886">
    <property type="protein sequence ID" value="VTR92384.1"/>
    <property type="molecule type" value="Genomic_DNA"/>
</dbReference>
<accession>A0A6P2CXB8</accession>
<dbReference type="Proteomes" id="UP000464178">
    <property type="component" value="Chromosome"/>
</dbReference>
<evidence type="ECO:0000313" key="1">
    <source>
        <dbReference type="EMBL" id="VTR92384.1"/>
    </source>
</evidence>
<organism evidence="1 2">
    <name type="scientific">Gemmata massiliana</name>
    <dbReference type="NCBI Taxonomy" id="1210884"/>
    <lineage>
        <taxon>Bacteria</taxon>
        <taxon>Pseudomonadati</taxon>
        <taxon>Planctomycetota</taxon>
        <taxon>Planctomycetia</taxon>
        <taxon>Gemmatales</taxon>
        <taxon>Gemmataceae</taxon>
        <taxon>Gemmata</taxon>
    </lineage>
</organism>
<name>A0A6P2CXB8_9BACT</name>
<proteinExistence type="predicted"/>
<sequence>MLRALSILVALTTLTPQGVCLRKFDHLGWLLRTPAAISITSSAHVDRANEQHPPRCKCGCRERADQDREVADCDTDSVDLRVRDDAPPLSQEPCCPALCKSKLDKIAHAEPPQPSEEVVAFVGFSPTPVTATFESIPHRFSLLAHTRPPLYVSFCTFLI</sequence>
<dbReference type="AlphaFoldDB" id="A0A6P2CXB8"/>
<reference evidence="1 2" key="1">
    <citation type="submission" date="2019-05" db="EMBL/GenBank/DDBJ databases">
        <authorList>
            <consortium name="Science for Life Laboratories"/>
        </authorList>
    </citation>
    <scope>NUCLEOTIDE SEQUENCE [LARGE SCALE GENOMIC DNA]</scope>
    <source>
        <strain evidence="1">Soil9</strain>
    </source>
</reference>
<keyword evidence="2" id="KW-1185">Reference proteome</keyword>
<gene>
    <name evidence="1" type="ORF">SOIL9_53300</name>
</gene>